<gene>
    <name evidence="4" type="ORF">EW146_g5658</name>
</gene>
<evidence type="ECO:0000313" key="5">
    <source>
        <dbReference type="Proteomes" id="UP000310158"/>
    </source>
</evidence>
<evidence type="ECO:0000256" key="1">
    <source>
        <dbReference type="ARBA" id="ARBA00009856"/>
    </source>
</evidence>
<comment type="caution">
    <text evidence="4">The sequence shown here is derived from an EMBL/GenBank/DDBJ whole genome shotgun (WGS) entry which is preliminary data.</text>
</comment>
<dbReference type="EMBL" id="SGPL01000255">
    <property type="protein sequence ID" value="THH14712.1"/>
    <property type="molecule type" value="Genomic_DNA"/>
</dbReference>
<dbReference type="AlphaFoldDB" id="A0A4S4LQU1"/>
<comment type="similarity">
    <text evidence="1">Belongs to the SRR1 family.</text>
</comment>
<dbReference type="OrthoDB" id="551431at2759"/>
<dbReference type="PANTHER" id="PTHR28626">
    <property type="entry name" value="SRR1-LIKE PROTEIN"/>
    <property type="match status" value="1"/>
</dbReference>
<evidence type="ECO:0000313" key="4">
    <source>
        <dbReference type="EMBL" id="THH14712.1"/>
    </source>
</evidence>
<keyword evidence="5" id="KW-1185">Reference proteome</keyword>
<dbReference type="Proteomes" id="UP000310158">
    <property type="component" value="Unassembled WGS sequence"/>
</dbReference>
<organism evidence="4 5">
    <name type="scientific">Bondarzewia mesenterica</name>
    <dbReference type="NCBI Taxonomy" id="1095465"/>
    <lineage>
        <taxon>Eukaryota</taxon>
        <taxon>Fungi</taxon>
        <taxon>Dikarya</taxon>
        <taxon>Basidiomycota</taxon>
        <taxon>Agaricomycotina</taxon>
        <taxon>Agaricomycetes</taxon>
        <taxon>Russulales</taxon>
        <taxon>Bondarzewiaceae</taxon>
        <taxon>Bondarzewia</taxon>
    </lineage>
</organism>
<dbReference type="GO" id="GO:0005634">
    <property type="term" value="C:nucleus"/>
    <property type="evidence" value="ECO:0007669"/>
    <property type="project" value="TreeGrafter"/>
</dbReference>
<dbReference type="PANTHER" id="PTHR28626:SF3">
    <property type="entry name" value="SRR1-LIKE PROTEIN"/>
    <property type="match status" value="1"/>
</dbReference>
<reference evidence="4 5" key="1">
    <citation type="submission" date="2019-02" db="EMBL/GenBank/DDBJ databases">
        <title>Genome sequencing of the rare red list fungi Bondarzewia mesenterica.</title>
        <authorList>
            <person name="Buettner E."/>
            <person name="Kellner H."/>
        </authorList>
    </citation>
    <scope>NUCLEOTIDE SEQUENCE [LARGE SCALE GENOMIC DNA]</scope>
    <source>
        <strain evidence="4 5">DSM 108281</strain>
    </source>
</reference>
<dbReference type="InterPro" id="IPR040044">
    <property type="entry name" value="SRR1L"/>
</dbReference>
<dbReference type="Pfam" id="PF07985">
    <property type="entry name" value="SRR1"/>
    <property type="match status" value="1"/>
</dbReference>
<protein>
    <recommendedName>
        <fullName evidence="3">SRR1-like domain-containing protein</fullName>
    </recommendedName>
</protein>
<feature type="region of interest" description="Disordered" evidence="2">
    <location>
        <begin position="38"/>
        <end position="59"/>
    </location>
</feature>
<accession>A0A4S4LQU1</accession>
<feature type="domain" description="SRR1-like" evidence="3">
    <location>
        <begin position="114"/>
        <end position="267"/>
    </location>
</feature>
<name>A0A4S4LQU1_9AGAM</name>
<proteinExistence type="inferred from homology"/>
<evidence type="ECO:0000259" key="3">
    <source>
        <dbReference type="Pfam" id="PF07985"/>
    </source>
</evidence>
<dbReference type="InterPro" id="IPR012942">
    <property type="entry name" value="SRR1-like"/>
</dbReference>
<evidence type="ECO:0000256" key="2">
    <source>
        <dbReference type="SAM" id="MobiDB-lite"/>
    </source>
</evidence>
<dbReference type="GO" id="GO:0005737">
    <property type="term" value="C:cytoplasm"/>
    <property type="evidence" value="ECO:0007669"/>
    <property type="project" value="TreeGrafter"/>
</dbReference>
<sequence length="302" mass="33408">MHAIDRLALQASDLRYIVATFNDMTSAVESSASFQYTDSFKPSGPRKKRRNNNKPVVPHTPPYDLYIRCSQEVQTGSWLEECHRSSPADPPDLPIFMVMVSPAGLTKEALKEASFSSPHVLCLGLGCPAASRDARSQLAFLLETCDHLSFDRGKVAVYDPAFTPKDVNLLIKLNRGKHRVEAPTILFMPHCDVQLYENLLRENWTAERLSNLFLICNLLSEYLDSNPSHKVAAQFPCLARLAPRLLARRLPTGAPHATAFTSLAIQFVPAQSLPARTDTSFWELPPITTADALGESNSGCLS</sequence>